<dbReference type="RefSeq" id="WP_311663138.1">
    <property type="nucleotide sequence ID" value="NZ_JAVRHT010000017.1"/>
</dbReference>
<gene>
    <name evidence="1" type="ORF">RM540_08560</name>
</gene>
<keyword evidence="2" id="KW-1185">Reference proteome</keyword>
<evidence type="ECO:0000313" key="1">
    <source>
        <dbReference type="EMBL" id="MDT0631794.1"/>
    </source>
</evidence>
<dbReference type="SUPFAM" id="SSF89447">
    <property type="entry name" value="AbrB/MazE/MraZ-like"/>
    <property type="match status" value="1"/>
</dbReference>
<organism evidence="1 2">
    <name type="scientific">Rubrivirga litoralis</name>
    <dbReference type="NCBI Taxonomy" id="3075598"/>
    <lineage>
        <taxon>Bacteria</taxon>
        <taxon>Pseudomonadati</taxon>
        <taxon>Rhodothermota</taxon>
        <taxon>Rhodothermia</taxon>
        <taxon>Rhodothermales</taxon>
        <taxon>Rubricoccaceae</taxon>
        <taxon>Rubrivirga</taxon>
    </lineage>
</organism>
<name>A0ABU3BR96_9BACT</name>
<accession>A0ABU3BR96</accession>
<dbReference type="GO" id="GO:0003677">
    <property type="term" value="F:DNA binding"/>
    <property type="evidence" value="ECO:0007669"/>
    <property type="project" value="UniProtKB-KW"/>
</dbReference>
<dbReference type="InterPro" id="IPR037914">
    <property type="entry name" value="SpoVT-AbrB_sf"/>
</dbReference>
<keyword evidence="1" id="KW-0238">DNA-binding</keyword>
<dbReference type="Gene3D" id="2.10.260.10">
    <property type="match status" value="1"/>
</dbReference>
<dbReference type="Proteomes" id="UP001267426">
    <property type="component" value="Unassembled WGS sequence"/>
</dbReference>
<dbReference type="EMBL" id="JAVRHT010000017">
    <property type="protein sequence ID" value="MDT0631794.1"/>
    <property type="molecule type" value="Genomic_DNA"/>
</dbReference>
<comment type="caution">
    <text evidence="1">The sequence shown here is derived from an EMBL/GenBank/DDBJ whole genome shotgun (WGS) entry which is preliminary data.</text>
</comment>
<sequence length="87" mass="9561">MPTPPATNKAESATATITFRKIGNSIGATFPKEVVEAAGIDEKSTWHVVQTADGLLLKKYDEDFERGMAAYRKGAEQYKNALRELSK</sequence>
<evidence type="ECO:0000313" key="2">
    <source>
        <dbReference type="Proteomes" id="UP001267426"/>
    </source>
</evidence>
<proteinExistence type="predicted"/>
<protein>
    <submittedName>
        <fullName evidence="1">AbrB/MazE/SpoVT family DNA-binding domain-containing protein</fullName>
    </submittedName>
</protein>
<reference evidence="1 2" key="1">
    <citation type="submission" date="2023-09" db="EMBL/GenBank/DDBJ databases">
        <authorList>
            <person name="Rey-Velasco X."/>
        </authorList>
    </citation>
    <scope>NUCLEOTIDE SEQUENCE [LARGE SCALE GENOMIC DNA]</scope>
    <source>
        <strain evidence="1 2">F394</strain>
    </source>
</reference>